<evidence type="ECO:0000256" key="10">
    <source>
        <dbReference type="SAM" id="Phobius"/>
    </source>
</evidence>
<dbReference type="InterPro" id="IPR002541">
    <property type="entry name" value="Cyt_c_assembly"/>
</dbReference>
<feature type="transmembrane region" description="Helical" evidence="10">
    <location>
        <begin position="38"/>
        <end position="63"/>
    </location>
</feature>
<feature type="transmembrane region" description="Helical" evidence="10">
    <location>
        <begin position="484"/>
        <end position="508"/>
    </location>
</feature>
<dbReference type="PRINTS" id="PR01411">
    <property type="entry name" value="CCMFBIOGNSIS"/>
</dbReference>
<feature type="transmembrane region" description="Helical" evidence="10">
    <location>
        <begin position="611"/>
        <end position="631"/>
    </location>
</feature>
<sequence>MLPEIGHYALLLGFSFALLGGVVPWWGIVKRETQLIGLAWPLSYGAFGFTLLAIVLLAVSFALDDFSVAYIAQHSNSQLPWYFKVAAVWGGHEGSFLFWVLALAGWAAVVARCSRGRDEVFSAKVLVILAQLVALFSVYLLVLSNPFLRLESVPLEGRDLNPMLQDVGLIFHPPMLYLGYVGFAVSFAYAIAALLTKPGTAPWAGWARPWTAAAWAFLTGGIVLGSWWAYYELGWGGWWFWDPVENASFMPWLTGTALMHSLIITERRQALTNWSLLLAIFTFSLSLLGTFIVRSGVLTSVHAFAVDPTRGLALLGLLGAILLVALLLFAVKNITPLSARRFGFLSQPALFMGGNSLLAVITLTILLGTFYPLVFQALGWGKISVGAPYFNQIFVPLSFLLFALMGLGVLIYQKSGLSLMIRGLAPLSLAVVLGGILSVWFEQGINLNVWLALTFALWIAFTAIEAHCMQANRQSVKRSVDRTWAMVLAHLGVSVAVIGATLVSHYSIETSHKMGPGDVARLGAYQFTYQNTELRIGPNYTAARARISVERDGQPLTVMYPERRHYTVRTMTMSEPGIQGYWHGDLYITLSEKLDRHDYAVRIQYKPYVRWLWFGGILMMIGGSIAVVGHFTRTLIASQVKSGRYVTGGNTGRLRSVLGERVEGP</sequence>
<name>A0ABY5GDM1_9GAMM</name>
<dbReference type="NCBIfam" id="TIGR00353">
    <property type="entry name" value="nrfE"/>
    <property type="match status" value="1"/>
</dbReference>
<gene>
    <name evidence="13" type="ORF">NNL38_10030</name>
</gene>
<feature type="transmembrane region" description="Helical" evidence="10">
    <location>
        <begin position="447"/>
        <end position="464"/>
    </location>
</feature>
<evidence type="ECO:0000256" key="8">
    <source>
        <dbReference type="ARBA" id="ARBA00023136"/>
    </source>
</evidence>
<feature type="transmembrane region" description="Helical" evidence="10">
    <location>
        <begin position="249"/>
        <end position="265"/>
    </location>
</feature>
<keyword evidence="8 10" id="KW-0472">Membrane</keyword>
<keyword evidence="3" id="KW-1003">Cell membrane</keyword>
<evidence type="ECO:0000313" key="13">
    <source>
        <dbReference type="EMBL" id="UTV26697.1"/>
    </source>
</evidence>
<feature type="transmembrane region" description="Helical" evidence="10">
    <location>
        <begin position="175"/>
        <end position="195"/>
    </location>
</feature>
<feature type="transmembrane region" description="Helical" evidence="10">
    <location>
        <begin position="207"/>
        <end position="229"/>
    </location>
</feature>
<evidence type="ECO:0000256" key="7">
    <source>
        <dbReference type="ARBA" id="ARBA00022989"/>
    </source>
</evidence>
<dbReference type="Pfam" id="PF16327">
    <property type="entry name" value="CcmF_C"/>
    <property type="match status" value="1"/>
</dbReference>
<comment type="similarity">
    <text evidence="2">Belongs to the CcmF/CycK/Ccl1/NrfE/CcsA family.</text>
</comment>
<proteinExistence type="inferred from homology"/>
<evidence type="ECO:0000256" key="1">
    <source>
        <dbReference type="ARBA" id="ARBA00004429"/>
    </source>
</evidence>
<keyword evidence="4" id="KW-0997">Cell inner membrane</keyword>
<keyword evidence="6" id="KW-0201">Cytochrome c-type biogenesis</keyword>
<dbReference type="Proteomes" id="UP001057998">
    <property type="component" value="Chromosome 1"/>
</dbReference>
<dbReference type="NCBIfam" id="NF007691">
    <property type="entry name" value="PRK10369.1"/>
    <property type="match status" value="1"/>
</dbReference>
<feature type="transmembrane region" description="Helical" evidence="10">
    <location>
        <begin position="352"/>
        <end position="373"/>
    </location>
</feature>
<comment type="function">
    <text evidence="9">Required for the biogenesis of c-type cytochromes. Possible subunit of a heme lyase.</text>
</comment>
<evidence type="ECO:0000256" key="9">
    <source>
        <dbReference type="ARBA" id="ARBA00037230"/>
    </source>
</evidence>
<feature type="transmembrane region" description="Helical" evidence="10">
    <location>
        <begin position="96"/>
        <end position="113"/>
    </location>
</feature>
<keyword evidence="13" id="KW-0456">Lyase</keyword>
<reference evidence="13" key="1">
    <citation type="submission" date="2022-07" db="EMBL/GenBank/DDBJ databases">
        <title>Genome sequencing of Photobacterium atrarenae GJH2-4.</title>
        <authorList>
            <person name="Park S.-J."/>
        </authorList>
    </citation>
    <scope>NUCLEOTIDE SEQUENCE</scope>
    <source>
        <strain evidence="13">GJH2-4</strain>
    </source>
</reference>
<evidence type="ECO:0000256" key="3">
    <source>
        <dbReference type="ARBA" id="ARBA00022475"/>
    </source>
</evidence>
<evidence type="ECO:0000259" key="12">
    <source>
        <dbReference type="Pfam" id="PF16327"/>
    </source>
</evidence>
<evidence type="ECO:0000256" key="6">
    <source>
        <dbReference type="ARBA" id="ARBA00022748"/>
    </source>
</evidence>
<dbReference type="PANTHER" id="PTHR43653">
    <property type="entry name" value="CYTOCHROME C ASSEMBLY PROTEIN-RELATED"/>
    <property type="match status" value="1"/>
</dbReference>
<dbReference type="InterPro" id="IPR003568">
    <property type="entry name" value="Cyt_c_biogenesis_CcmF"/>
</dbReference>
<evidence type="ECO:0000256" key="4">
    <source>
        <dbReference type="ARBA" id="ARBA00022519"/>
    </source>
</evidence>
<feature type="transmembrane region" description="Helical" evidence="10">
    <location>
        <begin position="393"/>
        <end position="412"/>
    </location>
</feature>
<dbReference type="PRINTS" id="PR01410">
    <property type="entry name" value="CCBIOGENESIS"/>
</dbReference>
<feature type="transmembrane region" description="Helical" evidence="10">
    <location>
        <begin position="312"/>
        <end position="331"/>
    </location>
</feature>
<dbReference type="EMBL" id="CP101508">
    <property type="protein sequence ID" value="UTV26697.1"/>
    <property type="molecule type" value="Genomic_DNA"/>
</dbReference>
<organism evidence="13 14">
    <name type="scientific">Photobacterium atrarenae</name>
    <dbReference type="NCBI Taxonomy" id="865757"/>
    <lineage>
        <taxon>Bacteria</taxon>
        <taxon>Pseudomonadati</taxon>
        <taxon>Pseudomonadota</taxon>
        <taxon>Gammaproteobacteria</taxon>
        <taxon>Vibrionales</taxon>
        <taxon>Vibrionaceae</taxon>
        <taxon>Photobacterium</taxon>
    </lineage>
</organism>
<feature type="transmembrane region" description="Helical" evidence="10">
    <location>
        <begin position="424"/>
        <end position="441"/>
    </location>
</feature>
<feature type="transmembrane region" description="Helical" evidence="10">
    <location>
        <begin position="125"/>
        <end position="148"/>
    </location>
</feature>
<dbReference type="InterPro" id="IPR032523">
    <property type="entry name" value="CcmF_C"/>
</dbReference>
<protein>
    <submittedName>
        <fullName evidence="13">Heme lyase CcmF/NrfE family subunit</fullName>
    </submittedName>
</protein>
<dbReference type="Pfam" id="PF01578">
    <property type="entry name" value="Cytochrom_C_asm"/>
    <property type="match status" value="1"/>
</dbReference>
<feature type="transmembrane region" description="Helical" evidence="10">
    <location>
        <begin position="6"/>
        <end position="26"/>
    </location>
</feature>
<feature type="domain" description="Cytochrome c-type biogenesis protein CcmF C-terminal" evidence="12">
    <location>
        <begin position="315"/>
        <end position="628"/>
    </location>
</feature>
<dbReference type="RefSeq" id="WP_255387908.1">
    <property type="nucleotide sequence ID" value="NZ_CP101508.1"/>
</dbReference>
<feature type="transmembrane region" description="Helical" evidence="10">
    <location>
        <begin position="274"/>
        <end position="292"/>
    </location>
</feature>
<feature type="domain" description="Cytochrome c assembly protein" evidence="11">
    <location>
        <begin position="89"/>
        <end position="295"/>
    </location>
</feature>
<evidence type="ECO:0000259" key="11">
    <source>
        <dbReference type="Pfam" id="PF01578"/>
    </source>
</evidence>
<dbReference type="PANTHER" id="PTHR43653:SF1">
    <property type="entry name" value="CYTOCHROME C-TYPE BIOGENESIS PROTEIN CCMF"/>
    <property type="match status" value="1"/>
</dbReference>
<evidence type="ECO:0000256" key="2">
    <source>
        <dbReference type="ARBA" id="ARBA00009186"/>
    </source>
</evidence>
<keyword evidence="7 10" id="KW-1133">Transmembrane helix</keyword>
<accession>A0ABY5GDM1</accession>
<evidence type="ECO:0000313" key="14">
    <source>
        <dbReference type="Proteomes" id="UP001057998"/>
    </source>
</evidence>
<evidence type="ECO:0000256" key="5">
    <source>
        <dbReference type="ARBA" id="ARBA00022692"/>
    </source>
</evidence>
<keyword evidence="14" id="KW-1185">Reference proteome</keyword>
<dbReference type="InterPro" id="IPR003567">
    <property type="entry name" value="Cyt_c_biogenesis"/>
</dbReference>
<comment type="subcellular location">
    <subcellularLocation>
        <location evidence="1">Cell inner membrane</location>
        <topology evidence="1">Multi-pass membrane protein</topology>
    </subcellularLocation>
</comment>
<keyword evidence="5 10" id="KW-0812">Transmembrane</keyword>
<dbReference type="GO" id="GO:0016829">
    <property type="term" value="F:lyase activity"/>
    <property type="evidence" value="ECO:0007669"/>
    <property type="project" value="UniProtKB-KW"/>
</dbReference>